<name>A0A5C3LTM8_9AGAR</name>
<gene>
    <name evidence="1" type="ORF">BDQ12DRAFT_668066</name>
</gene>
<dbReference type="AlphaFoldDB" id="A0A5C3LTM8"/>
<evidence type="ECO:0000313" key="1">
    <source>
        <dbReference type="EMBL" id="TFK36135.1"/>
    </source>
</evidence>
<proteinExistence type="predicted"/>
<organism evidence="1 2">
    <name type="scientific">Crucibulum laeve</name>
    <dbReference type="NCBI Taxonomy" id="68775"/>
    <lineage>
        <taxon>Eukaryota</taxon>
        <taxon>Fungi</taxon>
        <taxon>Dikarya</taxon>
        <taxon>Basidiomycota</taxon>
        <taxon>Agaricomycotina</taxon>
        <taxon>Agaricomycetes</taxon>
        <taxon>Agaricomycetidae</taxon>
        <taxon>Agaricales</taxon>
        <taxon>Agaricineae</taxon>
        <taxon>Nidulariaceae</taxon>
        <taxon>Crucibulum</taxon>
    </lineage>
</organism>
<dbReference type="InterPro" id="IPR011051">
    <property type="entry name" value="RmlC_Cupin_sf"/>
</dbReference>
<dbReference type="Gene3D" id="2.60.120.10">
    <property type="entry name" value="Jelly Rolls"/>
    <property type="match status" value="1"/>
</dbReference>
<evidence type="ECO:0000313" key="2">
    <source>
        <dbReference type="Proteomes" id="UP000308652"/>
    </source>
</evidence>
<reference evidence="1 2" key="1">
    <citation type="journal article" date="2019" name="Nat. Ecol. Evol.">
        <title>Megaphylogeny resolves global patterns of mushroom evolution.</title>
        <authorList>
            <person name="Varga T."/>
            <person name="Krizsan K."/>
            <person name="Foldi C."/>
            <person name="Dima B."/>
            <person name="Sanchez-Garcia M."/>
            <person name="Sanchez-Ramirez S."/>
            <person name="Szollosi G.J."/>
            <person name="Szarkandi J.G."/>
            <person name="Papp V."/>
            <person name="Albert L."/>
            <person name="Andreopoulos W."/>
            <person name="Angelini C."/>
            <person name="Antonin V."/>
            <person name="Barry K.W."/>
            <person name="Bougher N.L."/>
            <person name="Buchanan P."/>
            <person name="Buyck B."/>
            <person name="Bense V."/>
            <person name="Catcheside P."/>
            <person name="Chovatia M."/>
            <person name="Cooper J."/>
            <person name="Damon W."/>
            <person name="Desjardin D."/>
            <person name="Finy P."/>
            <person name="Geml J."/>
            <person name="Haridas S."/>
            <person name="Hughes K."/>
            <person name="Justo A."/>
            <person name="Karasinski D."/>
            <person name="Kautmanova I."/>
            <person name="Kiss B."/>
            <person name="Kocsube S."/>
            <person name="Kotiranta H."/>
            <person name="LaButti K.M."/>
            <person name="Lechner B.E."/>
            <person name="Liimatainen K."/>
            <person name="Lipzen A."/>
            <person name="Lukacs Z."/>
            <person name="Mihaltcheva S."/>
            <person name="Morgado L.N."/>
            <person name="Niskanen T."/>
            <person name="Noordeloos M.E."/>
            <person name="Ohm R.A."/>
            <person name="Ortiz-Santana B."/>
            <person name="Ovrebo C."/>
            <person name="Racz N."/>
            <person name="Riley R."/>
            <person name="Savchenko A."/>
            <person name="Shiryaev A."/>
            <person name="Soop K."/>
            <person name="Spirin V."/>
            <person name="Szebenyi C."/>
            <person name="Tomsovsky M."/>
            <person name="Tulloss R.E."/>
            <person name="Uehling J."/>
            <person name="Grigoriev I.V."/>
            <person name="Vagvolgyi C."/>
            <person name="Papp T."/>
            <person name="Martin F.M."/>
            <person name="Miettinen O."/>
            <person name="Hibbett D.S."/>
            <person name="Nagy L.G."/>
        </authorList>
    </citation>
    <scope>NUCLEOTIDE SEQUENCE [LARGE SCALE GENOMIC DNA]</scope>
    <source>
        <strain evidence="1 2">CBS 166.37</strain>
    </source>
</reference>
<dbReference type="STRING" id="68775.A0A5C3LTM8"/>
<protein>
    <submittedName>
        <fullName evidence="1">Uncharacterized protein</fullName>
    </submittedName>
</protein>
<accession>A0A5C3LTM8</accession>
<dbReference type="Proteomes" id="UP000308652">
    <property type="component" value="Unassembled WGS sequence"/>
</dbReference>
<sequence length="109" mass="12294">MVQWWRWTGAGRTARDGSAQLKIMVTIIKNLSPTEPLIYLEIFKAERFVDFSATQWLALTPPQVVADLLNISVATVQGLKREKQLIIKFGQSIVTDRLDSGKVTKSEYA</sequence>
<dbReference type="OrthoDB" id="10263073at2759"/>
<dbReference type="EMBL" id="ML213616">
    <property type="protein sequence ID" value="TFK36135.1"/>
    <property type="molecule type" value="Genomic_DNA"/>
</dbReference>
<keyword evidence="2" id="KW-1185">Reference proteome</keyword>
<dbReference type="SUPFAM" id="SSF51182">
    <property type="entry name" value="RmlC-like cupins"/>
    <property type="match status" value="1"/>
</dbReference>
<dbReference type="InterPro" id="IPR014710">
    <property type="entry name" value="RmlC-like_jellyroll"/>
</dbReference>